<reference evidence="5" key="1">
    <citation type="journal article" date="2014" name="Int. J. Syst. Evol. Microbiol.">
        <title>Complete genome sequence of Corynebacterium casei LMG S-19264T (=DSM 44701T), isolated from a smear-ripened cheese.</title>
        <authorList>
            <consortium name="US DOE Joint Genome Institute (JGI-PGF)"/>
            <person name="Walter F."/>
            <person name="Albersmeier A."/>
            <person name="Kalinowski J."/>
            <person name="Ruckert C."/>
        </authorList>
    </citation>
    <scope>NUCLEOTIDE SEQUENCE</scope>
    <source>
        <strain evidence="5">CGMCC 4.7312</strain>
    </source>
</reference>
<evidence type="ECO:0000313" key="6">
    <source>
        <dbReference type="Proteomes" id="UP000608890"/>
    </source>
</evidence>
<evidence type="ECO:0000256" key="1">
    <source>
        <dbReference type="ARBA" id="ARBA00022741"/>
    </source>
</evidence>
<dbReference type="Proteomes" id="UP000608890">
    <property type="component" value="Unassembled WGS sequence"/>
</dbReference>
<evidence type="ECO:0000256" key="3">
    <source>
        <dbReference type="ARBA" id="ARBA00022840"/>
    </source>
</evidence>
<keyword evidence="6" id="KW-1185">Reference proteome</keyword>
<dbReference type="EMBL" id="BMNB01000012">
    <property type="protein sequence ID" value="GGM43612.1"/>
    <property type="molecule type" value="Genomic_DNA"/>
</dbReference>
<gene>
    <name evidence="5" type="ORF">GCM10011608_30450</name>
</gene>
<keyword evidence="1" id="KW-0547">Nucleotide-binding</keyword>
<reference evidence="5" key="2">
    <citation type="submission" date="2020-09" db="EMBL/GenBank/DDBJ databases">
        <authorList>
            <person name="Sun Q."/>
            <person name="Zhou Y."/>
        </authorList>
    </citation>
    <scope>NUCLEOTIDE SEQUENCE</scope>
    <source>
        <strain evidence="5">CGMCC 4.7312</strain>
    </source>
</reference>
<feature type="domain" description="Carboxyltransferase" evidence="4">
    <location>
        <begin position="1"/>
        <end position="217"/>
    </location>
</feature>
<dbReference type="PANTHER" id="PTHR34698:SF2">
    <property type="entry name" value="5-OXOPROLINASE SUBUNIT B"/>
    <property type="match status" value="1"/>
</dbReference>
<keyword evidence="3" id="KW-0067">ATP-binding</keyword>
<proteinExistence type="predicted"/>
<keyword evidence="2 5" id="KW-0378">Hydrolase</keyword>
<protein>
    <submittedName>
        <fullName evidence="5">Allophanate hydrolase</fullName>
    </submittedName>
</protein>
<dbReference type="GO" id="GO:0005524">
    <property type="term" value="F:ATP binding"/>
    <property type="evidence" value="ECO:0007669"/>
    <property type="project" value="UniProtKB-KW"/>
</dbReference>
<dbReference type="GO" id="GO:0016787">
    <property type="term" value="F:hydrolase activity"/>
    <property type="evidence" value="ECO:0007669"/>
    <property type="project" value="UniProtKB-KW"/>
</dbReference>
<dbReference type="Gene3D" id="3.30.1360.40">
    <property type="match status" value="1"/>
</dbReference>
<evidence type="ECO:0000259" key="4">
    <source>
        <dbReference type="SMART" id="SM00796"/>
    </source>
</evidence>
<dbReference type="InterPro" id="IPR029000">
    <property type="entry name" value="Cyclophilin-like_dom_sf"/>
</dbReference>
<dbReference type="InterPro" id="IPR010016">
    <property type="entry name" value="PxpB"/>
</dbReference>
<dbReference type="Pfam" id="PF02682">
    <property type="entry name" value="CT_C_D"/>
    <property type="match status" value="1"/>
</dbReference>
<comment type="caution">
    <text evidence="5">The sequence shown here is derived from an EMBL/GenBank/DDBJ whole genome shotgun (WGS) entry which is preliminary data.</text>
</comment>
<organism evidence="5 6">
    <name type="scientific">Micromonospora sonchi</name>
    <dbReference type="NCBI Taxonomy" id="1763543"/>
    <lineage>
        <taxon>Bacteria</taxon>
        <taxon>Bacillati</taxon>
        <taxon>Actinomycetota</taxon>
        <taxon>Actinomycetes</taxon>
        <taxon>Micromonosporales</taxon>
        <taxon>Micromonosporaceae</taxon>
        <taxon>Micromonospora</taxon>
    </lineage>
</organism>
<dbReference type="InterPro" id="IPR003833">
    <property type="entry name" value="CT_C_D"/>
</dbReference>
<dbReference type="AlphaFoldDB" id="A0A917WZC1"/>
<dbReference type="SMART" id="SM00796">
    <property type="entry name" value="AHS1"/>
    <property type="match status" value="1"/>
</dbReference>
<name>A0A917WZC1_9ACTN</name>
<accession>A0A917WZC1</accession>
<dbReference type="PANTHER" id="PTHR34698">
    <property type="entry name" value="5-OXOPROLINASE SUBUNIT B"/>
    <property type="match status" value="1"/>
</dbReference>
<evidence type="ECO:0000256" key="2">
    <source>
        <dbReference type="ARBA" id="ARBA00022801"/>
    </source>
</evidence>
<evidence type="ECO:0000313" key="5">
    <source>
        <dbReference type="EMBL" id="GGM43612.1"/>
    </source>
</evidence>
<dbReference type="RefSeq" id="WP_189044684.1">
    <property type="nucleotide sequence ID" value="NZ_BMNB01000012.1"/>
</dbReference>
<dbReference type="Gene3D" id="2.40.100.10">
    <property type="entry name" value="Cyclophilin-like"/>
    <property type="match status" value="1"/>
</dbReference>
<dbReference type="SUPFAM" id="SSF50891">
    <property type="entry name" value="Cyclophilin-like"/>
    <property type="match status" value="1"/>
</dbReference>
<sequence length="228" mass="23963">MRIRPVGAHALLLDFTASPAEPAHLRSAGLAAAPQPAAEVAALVEAWRAELWRRRDRGDLVATEIVPAAATVLLDGVPDPVATADRIAGWTPPSPATTAPADADLTEVPVTYDGEDLPRVAEHWRTDVPGVLRQLRQTEFRVAFCGFAPGFGYLTGLPAELAVPRLPTPRTRVPAGSVALAGPYAGIYPTASPGGWLLVGRTALTLFNPHAHPPALLTPGLRVRLAAA</sequence>